<evidence type="ECO:0008006" key="3">
    <source>
        <dbReference type="Google" id="ProtNLM"/>
    </source>
</evidence>
<dbReference type="EMBL" id="LPJR01000046">
    <property type="protein sequence ID" value="KWF26581.1"/>
    <property type="molecule type" value="Genomic_DNA"/>
</dbReference>
<gene>
    <name evidence="1" type="ORF">WT56_19705</name>
</gene>
<dbReference type="AlphaFoldDB" id="A0A132EFZ3"/>
<reference evidence="1 2" key="1">
    <citation type="submission" date="2015-11" db="EMBL/GenBank/DDBJ databases">
        <title>Expanding the genomic diversity of Burkholderia species for the development of highly accurate diagnostics.</title>
        <authorList>
            <person name="Sahl J."/>
            <person name="Keim P."/>
            <person name="Wagner D."/>
        </authorList>
    </citation>
    <scope>NUCLEOTIDE SEQUENCE [LARGE SCALE GENOMIC DNA]</scope>
    <source>
        <strain evidence="1 2">MSMB368WGS</strain>
    </source>
</reference>
<sequence>MNLAPTVDCLDPEFDPIRYGYALELAKEDLRRIATSLAARYISAGHAHALSWPLLLGIEEQAFSDLAFQSRNDPTIVDALPRIGPATLPGVNFSGLIDWSQSDPSLPIVYLCVRELLTGALTFERSEKAA</sequence>
<name>A0A132EFZ3_9BURK</name>
<dbReference type="Proteomes" id="UP000062912">
    <property type="component" value="Unassembled WGS sequence"/>
</dbReference>
<evidence type="ECO:0000313" key="1">
    <source>
        <dbReference type="EMBL" id="KWF26581.1"/>
    </source>
</evidence>
<dbReference type="InterPro" id="IPR018894">
    <property type="entry name" value="DUF2471"/>
</dbReference>
<organism evidence="1 2">
    <name type="scientific">Burkholderia pseudomultivorans</name>
    <dbReference type="NCBI Taxonomy" id="1207504"/>
    <lineage>
        <taxon>Bacteria</taxon>
        <taxon>Pseudomonadati</taxon>
        <taxon>Pseudomonadota</taxon>
        <taxon>Betaproteobacteria</taxon>
        <taxon>Burkholderiales</taxon>
        <taxon>Burkholderiaceae</taxon>
        <taxon>Burkholderia</taxon>
        <taxon>Burkholderia cepacia complex</taxon>
    </lineage>
</organism>
<dbReference type="OrthoDB" id="9032831at2"/>
<evidence type="ECO:0000313" key="2">
    <source>
        <dbReference type="Proteomes" id="UP000062912"/>
    </source>
</evidence>
<dbReference type="RefSeq" id="WP_060243459.1">
    <property type="nucleotide sequence ID" value="NZ_LPJR01000046.1"/>
</dbReference>
<comment type="caution">
    <text evidence="1">The sequence shown here is derived from an EMBL/GenBank/DDBJ whole genome shotgun (WGS) entry which is preliminary data.</text>
</comment>
<dbReference type="Pfam" id="PF10616">
    <property type="entry name" value="DUF2471"/>
    <property type="match status" value="1"/>
</dbReference>
<protein>
    <recommendedName>
        <fullName evidence="3">DUF2471 domain-containing protein</fullName>
    </recommendedName>
</protein>
<proteinExistence type="predicted"/>
<accession>A0A132EFZ3</accession>